<dbReference type="GO" id="GO:0000278">
    <property type="term" value="P:mitotic cell cycle"/>
    <property type="evidence" value="ECO:0007669"/>
    <property type="project" value="TreeGrafter"/>
</dbReference>
<keyword evidence="5" id="KW-0206">Cytoskeleton</keyword>
<accession>A0A0D2SJQ6</accession>
<dbReference type="PANTHER" id="PTHR19302:SF14">
    <property type="entry name" value="GAMMA-TUBULIN COMPLEX COMPONENT 3"/>
    <property type="match status" value="1"/>
</dbReference>
<dbReference type="GO" id="GO:0000930">
    <property type="term" value="C:gamma-tubulin complex"/>
    <property type="evidence" value="ECO:0007669"/>
    <property type="project" value="TreeGrafter"/>
</dbReference>
<evidence type="ECO:0000313" key="7">
    <source>
        <dbReference type="EMBL" id="KJB63343.1"/>
    </source>
</evidence>
<dbReference type="InterPro" id="IPR042241">
    <property type="entry name" value="GCP_C_sf"/>
</dbReference>
<dbReference type="PANTHER" id="PTHR19302">
    <property type="entry name" value="GAMMA TUBULIN COMPLEX PROTEIN"/>
    <property type="match status" value="1"/>
</dbReference>
<reference evidence="7 8" key="1">
    <citation type="journal article" date="2012" name="Nature">
        <title>Repeated polyploidization of Gossypium genomes and the evolution of spinnable cotton fibres.</title>
        <authorList>
            <person name="Paterson A.H."/>
            <person name="Wendel J.F."/>
            <person name="Gundlach H."/>
            <person name="Guo H."/>
            <person name="Jenkins J."/>
            <person name="Jin D."/>
            <person name="Llewellyn D."/>
            <person name="Showmaker K.C."/>
            <person name="Shu S."/>
            <person name="Udall J."/>
            <person name="Yoo M.J."/>
            <person name="Byers R."/>
            <person name="Chen W."/>
            <person name="Doron-Faigenboim A."/>
            <person name="Duke M.V."/>
            <person name="Gong L."/>
            <person name="Grimwood J."/>
            <person name="Grover C."/>
            <person name="Grupp K."/>
            <person name="Hu G."/>
            <person name="Lee T.H."/>
            <person name="Li J."/>
            <person name="Lin L."/>
            <person name="Liu T."/>
            <person name="Marler B.S."/>
            <person name="Page J.T."/>
            <person name="Roberts A.W."/>
            <person name="Romanel E."/>
            <person name="Sanders W.S."/>
            <person name="Szadkowski E."/>
            <person name="Tan X."/>
            <person name="Tang H."/>
            <person name="Xu C."/>
            <person name="Wang J."/>
            <person name="Wang Z."/>
            <person name="Zhang D."/>
            <person name="Zhang L."/>
            <person name="Ashrafi H."/>
            <person name="Bedon F."/>
            <person name="Bowers J.E."/>
            <person name="Brubaker C.L."/>
            <person name="Chee P.W."/>
            <person name="Das S."/>
            <person name="Gingle A.R."/>
            <person name="Haigler C.H."/>
            <person name="Harker D."/>
            <person name="Hoffmann L.V."/>
            <person name="Hovav R."/>
            <person name="Jones D.C."/>
            <person name="Lemke C."/>
            <person name="Mansoor S."/>
            <person name="ur Rahman M."/>
            <person name="Rainville L.N."/>
            <person name="Rambani A."/>
            <person name="Reddy U.K."/>
            <person name="Rong J.K."/>
            <person name="Saranga Y."/>
            <person name="Scheffler B.E."/>
            <person name="Scheffler J.A."/>
            <person name="Stelly D.M."/>
            <person name="Triplett B.A."/>
            <person name="Van Deynze A."/>
            <person name="Vaslin M.F."/>
            <person name="Waghmare V.N."/>
            <person name="Walford S.A."/>
            <person name="Wright R.J."/>
            <person name="Zaki E.A."/>
            <person name="Zhang T."/>
            <person name="Dennis E.S."/>
            <person name="Mayer K.F."/>
            <person name="Peterson D.G."/>
            <person name="Rokhsar D.S."/>
            <person name="Wang X."/>
            <person name="Schmutz J."/>
        </authorList>
    </citation>
    <scope>NUCLEOTIDE SEQUENCE [LARGE SCALE GENOMIC DNA]</scope>
</reference>
<proteinExistence type="inferred from homology"/>
<keyword evidence="3" id="KW-0963">Cytoplasm</keyword>
<dbReference type="AlphaFoldDB" id="A0A0D2SJQ6"/>
<evidence type="ECO:0000256" key="4">
    <source>
        <dbReference type="ARBA" id="ARBA00022701"/>
    </source>
</evidence>
<evidence type="ECO:0000256" key="2">
    <source>
        <dbReference type="ARBA" id="ARBA00010337"/>
    </source>
</evidence>
<dbReference type="EMBL" id="CM001749">
    <property type="protein sequence ID" value="KJB63343.1"/>
    <property type="molecule type" value="Genomic_DNA"/>
</dbReference>
<dbReference type="eggNOG" id="KOG2000">
    <property type="taxonomic scope" value="Eukaryota"/>
</dbReference>
<dbReference type="Gene3D" id="1.20.120.1900">
    <property type="entry name" value="Gamma-tubulin complex, C-terminal domain"/>
    <property type="match status" value="1"/>
</dbReference>
<protein>
    <recommendedName>
        <fullName evidence="6">Gamma tubulin complex component C-terminal domain-containing protein</fullName>
    </recommendedName>
</protein>
<dbReference type="GO" id="GO:0000922">
    <property type="term" value="C:spindle pole"/>
    <property type="evidence" value="ECO:0007669"/>
    <property type="project" value="InterPro"/>
</dbReference>
<evidence type="ECO:0000256" key="1">
    <source>
        <dbReference type="ARBA" id="ARBA00004245"/>
    </source>
</evidence>
<dbReference type="Pfam" id="PF04130">
    <property type="entry name" value="GCP_C_terminal"/>
    <property type="match status" value="1"/>
</dbReference>
<dbReference type="GO" id="GO:0005874">
    <property type="term" value="C:microtubule"/>
    <property type="evidence" value="ECO:0007669"/>
    <property type="project" value="UniProtKB-KW"/>
</dbReference>
<keyword evidence="4" id="KW-0493">Microtubule</keyword>
<dbReference type="GO" id="GO:0031122">
    <property type="term" value="P:cytoplasmic microtubule organization"/>
    <property type="evidence" value="ECO:0007669"/>
    <property type="project" value="TreeGrafter"/>
</dbReference>
<dbReference type="Gramene" id="KJB63343">
    <property type="protein sequence ID" value="KJB63343"/>
    <property type="gene ID" value="B456_010G073500"/>
</dbReference>
<evidence type="ECO:0000259" key="6">
    <source>
        <dbReference type="Pfam" id="PF04130"/>
    </source>
</evidence>
<gene>
    <name evidence="7" type="ORF">B456_010G073500</name>
</gene>
<evidence type="ECO:0000313" key="8">
    <source>
        <dbReference type="Proteomes" id="UP000032304"/>
    </source>
</evidence>
<dbReference type="GO" id="GO:0007020">
    <property type="term" value="P:microtubule nucleation"/>
    <property type="evidence" value="ECO:0007669"/>
    <property type="project" value="InterPro"/>
</dbReference>
<keyword evidence="8" id="KW-1185">Reference proteome</keyword>
<sequence length="112" mass="13202">MNHFDTNFQYYIMFEVLEVSWPDFSNEMKVAKDLDDILAAHEKYLHSIVKLSIRMGLRSCCSYLRHLFVQDLFVFSSVQVLDLIFQGYWCFLTALTIDMSKGCIFVPYFSIC</sequence>
<comment type="similarity">
    <text evidence="2">Belongs to the TUBGCP family.</text>
</comment>
<organism evidence="7 8">
    <name type="scientific">Gossypium raimondii</name>
    <name type="common">Peruvian cotton</name>
    <name type="synonym">Gossypium klotzschianum subsp. raimondii</name>
    <dbReference type="NCBI Taxonomy" id="29730"/>
    <lineage>
        <taxon>Eukaryota</taxon>
        <taxon>Viridiplantae</taxon>
        <taxon>Streptophyta</taxon>
        <taxon>Embryophyta</taxon>
        <taxon>Tracheophyta</taxon>
        <taxon>Spermatophyta</taxon>
        <taxon>Magnoliopsida</taxon>
        <taxon>eudicotyledons</taxon>
        <taxon>Gunneridae</taxon>
        <taxon>Pentapetalae</taxon>
        <taxon>rosids</taxon>
        <taxon>malvids</taxon>
        <taxon>Malvales</taxon>
        <taxon>Malvaceae</taxon>
        <taxon>Malvoideae</taxon>
        <taxon>Gossypium</taxon>
    </lineage>
</organism>
<dbReference type="InterPro" id="IPR040457">
    <property type="entry name" value="GCP_C"/>
</dbReference>
<comment type="subcellular location">
    <subcellularLocation>
        <location evidence="1">Cytoplasm</location>
        <location evidence="1">Cytoskeleton</location>
    </subcellularLocation>
</comment>
<dbReference type="GO" id="GO:0051011">
    <property type="term" value="F:microtubule minus-end binding"/>
    <property type="evidence" value="ECO:0007669"/>
    <property type="project" value="TreeGrafter"/>
</dbReference>
<feature type="domain" description="Gamma tubulin complex component C-terminal" evidence="6">
    <location>
        <begin position="1"/>
        <end position="53"/>
    </location>
</feature>
<name>A0A0D2SJQ6_GOSRA</name>
<dbReference type="InterPro" id="IPR007259">
    <property type="entry name" value="GCP"/>
</dbReference>
<dbReference type="GO" id="GO:0043015">
    <property type="term" value="F:gamma-tubulin binding"/>
    <property type="evidence" value="ECO:0007669"/>
    <property type="project" value="InterPro"/>
</dbReference>
<evidence type="ECO:0000256" key="3">
    <source>
        <dbReference type="ARBA" id="ARBA00022490"/>
    </source>
</evidence>
<dbReference type="STRING" id="29730.A0A0D2SJQ6"/>
<evidence type="ECO:0000256" key="5">
    <source>
        <dbReference type="ARBA" id="ARBA00023212"/>
    </source>
</evidence>
<dbReference type="GO" id="GO:0051225">
    <property type="term" value="P:spindle assembly"/>
    <property type="evidence" value="ECO:0007669"/>
    <property type="project" value="TreeGrafter"/>
</dbReference>
<dbReference type="Proteomes" id="UP000032304">
    <property type="component" value="Chromosome 10"/>
</dbReference>
<dbReference type="GO" id="GO:0051321">
    <property type="term" value="P:meiotic cell cycle"/>
    <property type="evidence" value="ECO:0007669"/>
    <property type="project" value="TreeGrafter"/>
</dbReference>